<dbReference type="Pfam" id="PF01784">
    <property type="entry name" value="DUF34_NIF3"/>
    <property type="match status" value="1"/>
</dbReference>
<accession>A0A521BVL2</accession>
<dbReference type="Gene3D" id="3.40.1390.30">
    <property type="entry name" value="NIF3 (NGG1p interacting factor 3)-like"/>
    <property type="match status" value="2"/>
</dbReference>
<comment type="subunit">
    <text evidence="2">Homohexamer.</text>
</comment>
<dbReference type="InterPro" id="IPR036069">
    <property type="entry name" value="DUF34/NIF3_sf"/>
</dbReference>
<dbReference type="OrthoDB" id="9792792at2"/>
<feature type="binding site" evidence="5">
    <location>
        <position position="65"/>
    </location>
    <ligand>
        <name>a divalent metal cation</name>
        <dbReference type="ChEBI" id="CHEBI:60240"/>
        <label>1</label>
    </ligand>
</feature>
<name>A0A521BVL2_9BACT</name>
<evidence type="ECO:0000256" key="5">
    <source>
        <dbReference type="PIRSR" id="PIRSR602678-1"/>
    </source>
</evidence>
<evidence type="ECO:0000313" key="7">
    <source>
        <dbReference type="Proteomes" id="UP000317315"/>
    </source>
</evidence>
<dbReference type="EMBL" id="FXTM01000008">
    <property type="protein sequence ID" value="SMO51237.1"/>
    <property type="molecule type" value="Genomic_DNA"/>
</dbReference>
<feature type="binding site" evidence="5">
    <location>
        <position position="224"/>
    </location>
    <ligand>
        <name>a divalent metal cation</name>
        <dbReference type="ChEBI" id="CHEBI:60240"/>
        <label>1</label>
    </ligand>
</feature>
<dbReference type="InterPro" id="IPR002678">
    <property type="entry name" value="DUF34/NIF3"/>
</dbReference>
<proteinExistence type="inferred from homology"/>
<feature type="binding site" evidence="5">
    <location>
        <position position="66"/>
    </location>
    <ligand>
        <name>a divalent metal cation</name>
        <dbReference type="ChEBI" id="CHEBI:60240"/>
        <label>1</label>
    </ligand>
</feature>
<dbReference type="RefSeq" id="WP_142934917.1">
    <property type="nucleotide sequence ID" value="NZ_FXTM01000008.1"/>
</dbReference>
<evidence type="ECO:0000313" key="6">
    <source>
        <dbReference type="EMBL" id="SMO51237.1"/>
    </source>
</evidence>
<dbReference type="Proteomes" id="UP000317315">
    <property type="component" value="Unassembled WGS sequence"/>
</dbReference>
<evidence type="ECO:0000256" key="1">
    <source>
        <dbReference type="ARBA" id="ARBA00006964"/>
    </source>
</evidence>
<evidence type="ECO:0000256" key="2">
    <source>
        <dbReference type="ARBA" id="ARBA00011643"/>
    </source>
</evidence>
<protein>
    <recommendedName>
        <fullName evidence="3">GTP cyclohydrolase 1 type 2 homolog</fullName>
    </recommendedName>
</protein>
<dbReference type="GO" id="GO:0046872">
    <property type="term" value="F:metal ion binding"/>
    <property type="evidence" value="ECO:0007669"/>
    <property type="project" value="UniProtKB-KW"/>
</dbReference>
<comment type="similarity">
    <text evidence="1">Belongs to the GTP cyclohydrolase I type 2/NIF3 family.</text>
</comment>
<feature type="binding site" evidence="5">
    <location>
        <position position="104"/>
    </location>
    <ligand>
        <name>a divalent metal cation</name>
        <dbReference type="ChEBI" id="CHEBI:60240"/>
        <label>1</label>
    </ligand>
</feature>
<keyword evidence="4 5" id="KW-0479">Metal-binding</keyword>
<organism evidence="6 7">
    <name type="scientific">Balnearium lithotrophicum</name>
    <dbReference type="NCBI Taxonomy" id="223788"/>
    <lineage>
        <taxon>Bacteria</taxon>
        <taxon>Pseudomonadati</taxon>
        <taxon>Aquificota</taxon>
        <taxon>Aquificia</taxon>
        <taxon>Desulfurobacteriales</taxon>
        <taxon>Desulfurobacteriaceae</taxon>
        <taxon>Balnearium</taxon>
    </lineage>
</organism>
<gene>
    <name evidence="6" type="ORF">SAMN06269117_10822</name>
</gene>
<dbReference type="SUPFAM" id="SSF102705">
    <property type="entry name" value="NIF3 (NGG1p interacting factor 3)-like"/>
    <property type="match status" value="1"/>
</dbReference>
<dbReference type="FunFam" id="3.40.1390.30:FF:000001">
    <property type="entry name" value="GTP cyclohydrolase 1 type 2"/>
    <property type="match status" value="1"/>
</dbReference>
<dbReference type="PANTHER" id="PTHR13799:SF14">
    <property type="entry name" value="GTP CYCLOHYDROLASE 1 TYPE 2 HOMOLOG"/>
    <property type="match status" value="1"/>
</dbReference>
<dbReference type="GO" id="GO:0005737">
    <property type="term" value="C:cytoplasm"/>
    <property type="evidence" value="ECO:0007669"/>
    <property type="project" value="TreeGrafter"/>
</dbReference>
<feature type="binding site" evidence="5">
    <location>
        <position position="220"/>
    </location>
    <ligand>
        <name>a divalent metal cation</name>
        <dbReference type="ChEBI" id="CHEBI:60240"/>
        <label>1</label>
    </ligand>
</feature>
<dbReference type="NCBIfam" id="TIGR00486">
    <property type="entry name" value="YbgI_SA1388"/>
    <property type="match status" value="1"/>
</dbReference>
<dbReference type="AlphaFoldDB" id="A0A521BVL2"/>
<sequence length="260" mass="29177">MAKLKEIKDFLDSVIPLETQDSWDNSGIQFGVKDAEIKSIGFALSVSKDVIEEAKEKGIDLLITHHPLTISGLKKYADDLYPQNLLIELVKNSIYLLSLHTNLDVSPFGPTAIIADFLGIERRSSIVQNPPYGILGELPSPITQKELLSKLVKFLPRDVFKTVLYRPDFEVKRVAICSGSGASFIDRVCSKADVYITGDVKYHDAMKALDLGLTVFDMGHFGTERLFFKKLISVLSENFQELEFVIFEEKSPFEVVKDVE</sequence>
<evidence type="ECO:0000256" key="4">
    <source>
        <dbReference type="ARBA" id="ARBA00022723"/>
    </source>
</evidence>
<dbReference type="PANTHER" id="PTHR13799">
    <property type="entry name" value="NGG1 INTERACTING FACTOR 3"/>
    <property type="match status" value="1"/>
</dbReference>
<evidence type="ECO:0000256" key="3">
    <source>
        <dbReference type="ARBA" id="ARBA00022112"/>
    </source>
</evidence>
<reference evidence="6 7" key="1">
    <citation type="submission" date="2017-05" db="EMBL/GenBank/DDBJ databases">
        <authorList>
            <person name="Varghese N."/>
            <person name="Submissions S."/>
        </authorList>
    </citation>
    <scope>NUCLEOTIDE SEQUENCE [LARGE SCALE GENOMIC DNA]</scope>
    <source>
        <strain evidence="6 7">DSM 16304</strain>
    </source>
</reference>
<keyword evidence="7" id="KW-1185">Reference proteome</keyword>